<protein>
    <recommendedName>
        <fullName evidence="6">NHL repeat containing protein</fullName>
    </recommendedName>
</protein>
<dbReference type="OrthoDB" id="10111309at2759"/>
<evidence type="ECO:0008006" key="6">
    <source>
        <dbReference type="Google" id="ProtNLM"/>
    </source>
</evidence>
<keyword evidence="1" id="KW-0677">Repeat</keyword>
<name>A0A814KT80_9BILA</name>
<proteinExistence type="predicted"/>
<feature type="transmembrane region" description="Helical" evidence="3">
    <location>
        <begin position="508"/>
        <end position="533"/>
    </location>
</feature>
<dbReference type="PANTHER" id="PTHR24104">
    <property type="entry name" value="E3 UBIQUITIN-PROTEIN LIGASE NHLRC1-RELATED"/>
    <property type="match status" value="1"/>
</dbReference>
<dbReference type="CDD" id="cd05819">
    <property type="entry name" value="NHL"/>
    <property type="match status" value="2"/>
</dbReference>
<dbReference type="InterPro" id="IPR001258">
    <property type="entry name" value="NHL_repeat"/>
</dbReference>
<dbReference type="SUPFAM" id="SSF81321">
    <property type="entry name" value="Family A G protein-coupled receptor-like"/>
    <property type="match status" value="1"/>
</dbReference>
<evidence type="ECO:0000256" key="1">
    <source>
        <dbReference type="ARBA" id="ARBA00022737"/>
    </source>
</evidence>
<feature type="transmembrane region" description="Helical" evidence="3">
    <location>
        <begin position="1044"/>
        <end position="1064"/>
    </location>
</feature>
<dbReference type="InterPro" id="IPR050952">
    <property type="entry name" value="TRIM-NHL_E3_ligases"/>
</dbReference>
<keyword evidence="3" id="KW-0472">Membrane</keyword>
<sequence>MFSLSFNQPKFCPTAEWNPYGITFANETTLGEDTTSLFINTNNTVYSVNNDKKQILMWINNSINPNKNISANFVDSASIFVTNNGDIYYDNGYENSRVDKWISNTDTFVNVMNVNSSCFGIFIDINDTLYCSMNHDHKVIKRWLNNSEMISTTAAGTGIQGSDSNELQDPMGIFVDLNLDLYVADCGNHRIQLFKSGELNGTTLAGEGSSNNTISLTCPSGIVLDADKYLFIVDQHNHRIIRSGPNDIRCIIGCYWVGSESHQLSFPMSPSFDSYGNVFIIDKSNHRIQKFDFLLSSCDNSSSVQSVYSSVLTENHPTYSPTGCDVPNYYYEAIQMNVNESRYYTLNINSTNDTLGYIYAGNFYPSGPYINLIPESDKRFVELQFPMRPFLRSTTANKLVVTTYSPNVTGTFSIIVSGFNNVTFKRLINPDKCIIGGSCNSQTKGIGITLDDILRYEINQNMTLKNQSLLVKISVALTMIMLIMGLINSILSLLTFQNADLRKVGCGIYLLASSITSLLTISMFTINFSFILLNQMNSSIDLSTRRGGCISIEPLLKLFLYFDTWLNACVAIERAINVYQASSFNQPKFCPTAAWNPYGITFANETVIGGHPIALFININNTVYTFSGQKKQILIWINNSINPNKIISVNFSNSASIFVTNNGDIYYDNSSENGRVDKWISNTDTFVNVMNVNSSCFGLFIDINDTLYCSVYHRNTVIKGWLNGSEMIITTAAGTGIIGSASDELVGPFGIFVDLNFDLYVADCENHRIQLFKHGELNGTTVVGQGSSNNNISLSSPTGVVLDADKYLFIVDRFKNRIIRARSNDIRCVVGCKEIESQSHKLFFPRSLSFDSYGNIFITDTMNNRIQKFDFVLNSCDNSSGVQSVYSSRLTRKHPTYSSIGCNLSSYYYEAIQMNVNESGYYNLSSNSSMNIYGYMYTDNFYPSGPSINLVLENGISFGTHNFGFRIFLQSTTTNILVVTADSPNVTGKFSIIVAGFNNVTFERLNTSSFVQSIYSSELTEDHQKYSGECDERNYFYETIQIDIVASGFYIIAGTSSFFLYGYIYKDSFDPFNPSVNLILKDDDGCARRQFKLTVNLVVNVKYILVVTKSSSDTTGPFSVIVSGPANTTVERIIIPDKCVIGDACNVQTKGIGMTLNDILRYEINQNMTLKNQPLLVKISVGLTTVMFLLGLINSILSLLTFKNTNLRKFGCGIYLLASSITSLLTISMFTVNFCFVLLTQMNSSINLSIHRGGCISIEPLLKVFLYCDTWFNACVAIERATHVYQGVRFNKEKSKRLARWIIFILPFCITATIIHEPLHRNVFEHQVIDKLVLPPVRTISSSQHVSDRERSLPLRKL</sequence>
<feature type="repeat" description="NHL" evidence="2">
    <location>
        <begin position="161"/>
        <end position="197"/>
    </location>
</feature>
<dbReference type="SUPFAM" id="SSF101898">
    <property type="entry name" value="NHL repeat"/>
    <property type="match status" value="2"/>
</dbReference>
<feature type="repeat" description="NHL" evidence="2">
    <location>
        <begin position="840"/>
        <end position="872"/>
    </location>
</feature>
<gene>
    <name evidence="4" type="ORF">VCS650_LOCUS17703</name>
</gene>
<keyword evidence="3" id="KW-0812">Transmembrane</keyword>
<dbReference type="Gene3D" id="2.120.10.30">
    <property type="entry name" value="TolB, C-terminal domain"/>
    <property type="match status" value="2"/>
</dbReference>
<organism evidence="4 5">
    <name type="scientific">Adineta steineri</name>
    <dbReference type="NCBI Taxonomy" id="433720"/>
    <lineage>
        <taxon>Eukaryota</taxon>
        <taxon>Metazoa</taxon>
        <taxon>Spiralia</taxon>
        <taxon>Gnathifera</taxon>
        <taxon>Rotifera</taxon>
        <taxon>Eurotatoria</taxon>
        <taxon>Bdelloidea</taxon>
        <taxon>Adinetida</taxon>
        <taxon>Adinetidae</taxon>
        <taxon>Adineta</taxon>
    </lineage>
</organism>
<reference evidence="4" key="1">
    <citation type="submission" date="2021-02" db="EMBL/GenBank/DDBJ databases">
        <authorList>
            <person name="Nowell W R."/>
        </authorList>
    </citation>
    <scope>NUCLEOTIDE SEQUENCE</scope>
</reference>
<dbReference type="GO" id="GO:0008270">
    <property type="term" value="F:zinc ion binding"/>
    <property type="evidence" value="ECO:0007669"/>
    <property type="project" value="UniProtKB-KW"/>
</dbReference>
<dbReference type="Gene3D" id="1.20.1070.10">
    <property type="entry name" value="Rhodopsin 7-helix transmembrane proteins"/>
    <property type="match status" value="1"/>
</dbReference>
<comment type="caution">
    <text evidence="4">The sequence shown here is derived from an EMBL/GenBank/DDBJ whole genome shotgun (WGS) entry which is preliminary data.</text>
</comment>
<feature type="transmembrane region" description="Helical" evidence="3">
    <location>
        <begin position="1175"/>
        <end position="1202"/>
    </location>
</feature>
<dbReference type="Proteomes" id="UP000663891">
    <property type="component" value="Unassembled WGS sequence"/>
</dbReference>
<evidence type="ECO:0000256" key="3">
    <source>
        <dbReference type="SAM" id="Phobius"/>
    </source>
</evidence>
<feature type="transmembrane region" description="Helical" evidence="3">
    <location>
        <begin position="469"/>
        <end position="496"/>
    </location>
</feature>
<dbReference type="PROSITE" id="PS51125">
    <property type="entry name" value="NHL"/>
    <property type="match status" value="2"/>
</dbReference>
<dbReference type="InterPro" id="IPR011042">
    <property type="entry name" value="6-blade_b-propeller_TolB-like"/>
</dbReference>
<evidence type="ECO:0000256" key="2">
    <source>
        <dbReference type="PROSITE-ProRule" id="PRU00504"/>
    </source>
</evidence>
<feature type="transmembrane region" description="Helical" evidence="3">
    <location>
        <begin position="1214"/>
        <end position="1239"/>
    </location>
</feature>
<accession>A0A814KT80</accession>
<feature type="transmembrane region" description="Helical" evidence="3">
    <location>
        <begin position="1298"/>
        <end position="1316"/>
    </location>
</feature>
<evidence type="ECO:0000313" key="5">
    <source>
        <dbReference type="Proteomes" id="UP000663891"/>
    </source>
</evidence>
<dbReference type="EMBL" id="CAJNON010000164">
    <property type="protein sequence ID" value="CAF1056568.1"/>
    <property type="molecule type" value="Genomic_DNA"/>
</dbReference>
<keyword evidence="3" id="KW-1133">Transmembrane helix</keyword>
<evidence type="ECO:0000313" key="4">
    <source>
        <dbReference type="EMBL" id="CAF1056568.1"/>
    </source>
</evidence>
<dbReference type="PANTHER" id="PTHR24104:SF25">
    <property type="entry name" value="PROTEIN LIN-41"/>
    <property type="match status" value="1"/>
</dbReference>